<dbReference type="CDD" id="cd22744">
    <property type="entry name" value="OTU"/>
    <property type="match status" value="1"/>
</dbReference>
<accession>A0A821X4D4</accession>
<proteinExistence type="predicted"/>
<dbReference type="EMBL" id="CAJOBS010009438">
    <property type="protein sequence ID" value="CAF4935882.1"/>
    <property type="molecule type" value="Genomic_DNA"/>
</dbReference>
<dbReference type="Proteomes" id="UP000663838">
    <property type="component" value="Unassembled WGS sequence"/>
</dbReference>
<name>A0A821X4D4_9BILA</name>
<organism evidence="1 2">
    <name type="scientific">Rotaria socialis</name>
    <dbReference type="NCBI Taxonomy" id="392032"/>
    <lineage>
        <taxon>Eukaryota</taxon>
        <taxon>Metazoa</taxon>
        <taxon>Spiralia</taxon>
        <taxon>Gnathifera</taxon>
        <taxon>Rotifera</taxon>
        <taxon>Eurotatoria</taxon>
        <taxon>Bdelloidea</taxon>
        <taxon>Philodinida</taxon>
        <taxon>Philodinidae</taxon>
        <taxon>Rotaria</taxon>
    </lineage>
</organism>
<dbReference type="AlphaFoldDB" id="A0A821X4D4"/>
<sequence>MRYSPQKFCPFNDTSTLQGFAGQDRVNEQTSCIPVGFTVKAVEGGGDNLLIAMKKFEASLNSEFNIQLNRTKLHTEIMSKPCKYAVDLSGDKRKEWNRLKAPDMALPGEFIQAYCNLYKRIVHIYFGPNKPLILKPIKLKDINTLPTLSLQLKGGNHYNILKPIGSQSKMVEEIFPLPIDQTKENKNIVQNFSDIKVPLKTDTVTEKVKDIPINLNSDTDDTKGFPIWKDSILCNHMTTNLSVTKIFFTEFRTDPYCCLWDTGSSINLISDSMAEQLMSEKIATASGSEEYLVRTIPPL</sequence>
<protein>
    <submittedName>
        <fullName evidence="1">Uncharacterized protein</fullName>
    </submittedName>
</protein>
<gene>
    <name evidence="1" type="ORF">TOA249_LOCUS33056</name>
</gene>
<evidence type="ECO:0000313" key="1">
    <source>
        <dbReference type="EMBL" id="CAF4935882.1"/>
    </source>
</evidence>
<evidence type="ECO:0000313" key="2">
    <source>
        <dbReference type="Proteomes" id="UP000663838"/>
    </source>
</evidence>
<reference evidence="1" key="1">
    <citation type="submission" date="2021-02" db="EMBL/GenBank/DDBJ databases">
        <authorList>
            <person name="Nowell W R."/>
        </authorList>
    </citation>
    <scope>NUCLEOTIDE SEQUENCE</scope>
</reference>
<comment type="caution">
    <text evidence="1">The sequence shown here is derived from an EMBL/GenBank/DDBJ whole genome shotgun (WGS) entry which is preliminary data.</text>
</comment>